<gene>
    <name evidence="2" type="ORF">LSH36_150g04011</name>
</gene>
<dbReference type="Proteomes" id="UP001208570">
    <property type="component" value="Unassembled WGS sequence"/>
</dbReference>
<comment type="caution">
    <text evidence="2">The sequence shown here is derived from an EMBL/GenBank/DDBJ whole genome shotgun (WGS) entry which is preliminary data.</text>
</comment>
<feature type="region of interest" description="Disordered" evidence="1">
    <location>
        <begin position="745"/>
        <end position="766"/>
    </location>
</feature>
<evidence type="ECO:0000313" key="2">
    <source>
        <dbReference type="EMBL" id="KAK2159604.1"/>
    </source>
</evidence>
<reference evidence="2" key="1">
    <citation type="journal article" date="2023" name="Mol. Biol. Evol.">
        <title>Third-Generation Sequencing Reveals the Adaptive Role of the Epigenome in Three Deep-Sea Polychaetes.</title>
        <authorList>
            <person name="Perez M."/>
            <person name="Aroh O."/>
            <person name="Sun Y."/>
            <person name="Lan Y."/>
            <person name="Juniper S.K."/>
            <person name="Young C.R."/>
            <person name="Angers B."/>
            <person name="Qian P.Y."/>
        </authorList>
    </citation>
    <scope>NUCLEOTIDE SEQUENCE</scope>
    <source>
        <strain evidence="2">P08H-3</strain>
    </source>
</reference>
<dbReference type="AlphaFoldDB" id="A0AAD9JUE7"/>
<accession>A0AAD9JUE7</accession>
<evidence type="ECO:0000256" key="1">
    <source>
        <dbReference type="SAM" id="MobiDB-lite"/>
    </source>
</evidence>
<evidence type="ECO:0000313" key="3">
    <source>
        <dbReference type="Proteomes" id="UP001208570"/>
    </source>
</evidence>
<protein>
    <submittedName>
        <fullName evidence="2">Uncharacterized protein</fullName>
    </submittedName>
</protein>
<sequence length="784" mass="87433">MTGVKKKTSRRLNLAIFKKHRSDNKPETTVNTYYTGTSVDDMDLASVKSFFSYECQNSTDIKYGSVSEKLDSVATRWPPTTADCEDKAIVIQELSSSKHNTPTERAGGLNVDENIKCSSAIHKAEQLAVPRTTSCKSEAGNSCQQCTIRYVTDGSNHLNVSSWRQHISQTSTGQIGAPNVDDSLSDLSNNYLQLSSTFTDYQLSASGQKCDTISDDDCHISVRWPPNDHQTVRISPQIGRDPEPDREIVGQFSTSTPLRDNNVRHKCTKTERSHLLGNKWTMLKNKRLSVDDYETVNKSDENTINSSLVSGSNERCKHGEELITKRTATRVLDQSDSVQGHQHFVCVSNTLTNNSLTTNKISCAPGNKDGLYICGNIGEKENIASAYDLELAESSIDECWRRATTTNMSRKSRSVGNILDSELTDGSVWKRNGSVDELAQVKKSDKVSFLKDKIKSFKKLFSRKSNTASNQTTADGNSCQTIAAGLLFQANVYNSGSKEDSCSAELEVDNVCSSKGQTSEGHMRHLYASRDSGFDQRCASTDHDILSSASENKDSSPFGIQDQSEIGPNQVIYESIPSCESQRNMALVDNLLDRCKSFESLSSEEPVHLNVMERSKSNIQLTPQRDLHLPGSYLRFKSHRRRSSCDNLQIISPRSKSWHDISKVRPFESREDMGCNSNSWSSYYGVPPKMTFVSRTGRYSSNSSQELVNASRKYRRPYRRSLSADLLADDRIKRSSRKYIVLQGKQLTPGHSSPDPSSHLSLDQSGLVDRRLNKRGKHIDLNNI</sequence>
<name>A0AAD9JUE7_9ANNE</name>
<organism evidence="2 3">
    <name type="scientific">Paralvinella palmiformis</name>
    <dbReference type="NCBI Taxonomy" id="53620"/>
    <lineage>
        <taxon>Eukaryota</taxon>
        <taxon>Metazoa</taxon>
        <taxon>Spiralia</taxon>
        <taxon>Lophotrochozoa</taxon>
        <taxon>Annelida</taxon>
        <taxon>Polychaeta</taxon>
        <taxon>Sedentaria</taxon>
        <taxon>Canalipalpata</taxon>
        <taxon>Terebellida</taxon>
        <taxon>Terebelliformia</taxon>
        <taxon>Alvinellidae</taxon>
        <taxon>Paralvinella</taxon>
    </lineage>
</organism>
<keyword evidence="3" id="KW-1185">Reference proteome</keyword>
<dbReference type="EMBL" id="JAODUP010000150">
    <property type="protein sequence ID" value="KAK2159604.1"/>
    <property type="molecule type" value="Genomic_DNA"/>
</dbReference>
<proteinExistence type="predicted"/>
<feature type="compositionally biased region" description="Low complexity" evidence="1">
    <location>
        <begin position="751"/>
        <end position="763"/>
    </location>
</feature>